<dbReference type="Proteomes" id="UP000177078">
    <property type="component" value="Unassembled WGS sequence"/>
</dbReference>
<protein>
    <submittedName>
        <fullName evidence="2">Uncharacterized protein</fullName>
    </submittedName>
</protein>
<proteinExistence type="predicted"/>
<sequence>MRIFNLMDEVKTLAGKRTPTWCSILELVRMHFSEKIPPRKFGKAAPARRSLGAGGEPHR</sequence>
<gene>
    <name evidence="2" type="ORF">A3F15_02610</name>
</gene>
<organism evidence="2 3">
    <name type="scientific">Candidatus Wildermuthbacteria bacterium RIFCSPHIGHO2_12_FULL_40_12</name>
    <dbReference type="NCBI Taxonomy" id="1802457"/>
    <lineage>
        <taxon>Bacteria</taxon>
        <taxon>Candidatus Wildermuthiibacteriota</taxon>
    </lineage>
</organism>
<reference evidence="2 3" key="1">
    <citation type="journal article" date="2016" name="Nat. Commun.">
        <title>Thousands of microbial genomes shed light on interconnected biogeochemical processes in an aquifer system.</title>
        <authorList>
            <person name="Anantharaman K."/>
            <person name="Brown C.T."/>
            <person name="Hug L.A."/>
            <person name="Sharon I."/>
            <person name="Castelle C.J."/>
            <person name="Probst A.J."/>
            <person name="Thomas B.C."/>
            <person name="Singh A."/>
            <person name="Wilkins M.J."/>
            <person name="Karaoz U."/>
            <person name="Brodie E.L."/>
            <person name="Williams K.H."/>
            <person name="Hubbard S.S."/>
            <person name="Banfield J.F."/>
        </authorList>
    </citation>
    <scope>NUCLEOTIDE SEQUENCE [LARGE SCALE GENOMIC DNA]</scope>
</reference>
<name>A0A1G2RCL1_9BACT</name>
<dbReference type="EMBL" id="MHUC01000025">
    <property type="protein sequence ID" value="OHA70590.1"/>
    <property type="molecule type" value="Genomic_DNA"/>
</dbReference>
<comment type="caution">
    <text evidence="2">The sequence shown here is derived from an EMBL/GenBank/DDBJ whole genome shotgun (WGS) entry which is preliminary data.</text>
</comment>
<dbReference type="AlphaFoldDB" id="A0A1G2RCL1"/>
<feature type="region of interest" description="Disordered" evidence="1">
    <location>
        <begin position="39"/>
        <end position="59"/>
    </location>
</feature>
<dbReference type="STRING" id="1802457.A3F15_02610"/>
<evidence type="ECO:0000313" key="2">
    <source>
        <dbReference type="EMBL" id="OHA70590.1"/>
    </source>
</evidence>
<evidence type="ECO:0000313" key="3">
    <source>
        <dbReference type="Proteomes" id="UP000177078"/>
    </source>
</evidence>
<accession>A0A1G2RCL1</accession>
<evidence type="ECO:0000256" key="1">
    <source>
        <dbReference type="SAM" id="MobiDB-lite"/>
    </source>
</evidence>